<comment type="caution">
    <text evidence="2">The sequence shown here is derived from an EMBL/GenBank/DDBJ whole genome shotgun (WGS) entry which is preliminary data.</text>
</comment>
<proteinExistence type="predicted"/>
<accession>A0AAD7VUE4</accession>
<dbReference type="EMBL" id="JARPMG010000003">
    <property type="protein sequence ID" value="KAJ8101739.1"/>
    <property type="molecule type" value="Genomic_DNA"/>
</dbReference>
<feature type="region of interest" description="Disordered" evidence="1">
    <location>
        <begin position="1"/>
        <end position="38"/>
    </location>
</feature>
<gene>
    <name evidence="2" type="ORF">POJ06DRAFT_236409</name>
</gene>
<dbReference type="GeneID" id="80881063"/>
<evidence type="ECO:0000313" key="3">
    <source>
        <dbReference type="Proteomes" id="UP001217417"/>
    </source>
</evidence>
<dbReference type="Proteomes" id="UP001217417">
    <property type="component" value="Unassembled WGS sequence"/>
</dbReference>
<evidence type="ECO:0000313" key="2">
    <source>
        <dbReference type="EMBL" id="KAJ8101739.1"/>
    </source>
</evidence>
<name>A0AAD7VUE4_9ASCO</name>
<feature type="compositionally biased region" description="Polar residues" evidence="1">
    <location>
        <begin position="1"/>
        <end position="26"/>
    </location>
</feature>
<protein>
    <submittedName>
        <fullName evidence="2">Uncharacterized protein</fullName>
    </submittedName>
</protein>
<dbReference type="RefSeq" id="XP_056045189.1">
    <property type="nucleotide sequence ID" value="XM_056185897.1"/>
</dbReference>
<sequence length="150" mass="16168">MADHSQPASFRPASTNHTSDTDNNFTLHLPPTSRSAGDCSAVDAGDCDDELVAEKEKEVEDQCPDCGQRTVRKCLIHADVALVLCVDKSCGYPFAADDIRHQIVRVPTGEILEAARRRMLDAGVGELTATKIAQTTELDDHHPTPDPGSS</sequence>
<keyword evidence="3" id="KW-1185">Reference proteome</keyword>
<evidence type="ECO:0000256" key="1">
    <source>
        <dbReference type="SAM" id="MobiDB-lite"/>
    </source>
</evidence>
<reference evidence="2" key="1">
    <citation type="submission" date="2023-03" db="EMBL/GenBank/DDBJ databases">
        <title>Near-Complete genome sequence of Lipomyces tetrasporous NRRL Y-64009, an oleaginous yeast capable of growing on lignocellulosic hydrolysates.</title>
        <authorList>
            <consortium name="Lawrence Berkeley National Laboratory"/>
            <person name="Jagtap S.S."/>
            <person name="Liu J.-J."/>
            <person name="Walukiewicz H.E."/>
            <person name="Pangilinan J."/>
            <person name="Lipzen A."/>
            <person name="Ahrendt S."/>
            <person name="Koriabine M."/>
            <person name="Cobaugh K."/>
            <person name="Salamov A."/>
            <person name="Yoshinaga Y."/>
            <person name="Ng V."/>
            <person name="Daum C."/>
            <person name="Grigoriev I.V."/>
            <person name="Slininger P.J."/>
            <person name="Dien B.S."/>
            <person name="Jin Y.-S."/>
            <person name="Rao C.V."/>
        </authorList>
    </citation>
    <scope>NUCLEOTIDE SEQUENCE</scope>
    <source>
        <strain evidence="2">NRRL Y-64009</strain>
    </source>
</reference>
<dbReference type="AlphaFoldDB" id="A0AAD7VUE4"/>
<organism evidence="2 3">
    <name type="scientific">Lipomyces tetrasporus</name>
    <dbReference type="NCBI Taxonomy" id="54092"/>
    <lineage>
        <taxon>Eukaryota</taxon>
        <taxon>Fungi</taxon>
        <taxon>Dikarya</taxon>
        <taxon>Ascomycota</taxon>
        <taxon>Saccharomycotina</taxon>
        <taxon>Lipomycetes</taxon>
        <taxon>Lipomycetales</taxon>
        <taxon>Lipomycetaceae</taxon>
        <taxon>Lipomyces</taxon>
    </lineage>
</organism>